<proteinExistence type="inferred from homology"/>
<keyword evidence="11" id="KW-0482">Metalloprotease</keyword>
<keyword evidence="9" id="KW-0378">Hydrolase</keyword>
<evidence type="ECO:0000256" key="15">
    <source>
        <dbReference type="SAM" id="SignalP"/>
    </source>
</evidence>
<keyword evidence="7" id="KW-0645">Protease</keyword>
<evidence type="ECO:0000256" key="5">
    <source>
        <dbReference type="ARBA" id="ARBA00015611"/>
    </source>
</evidence>
<feature type="active site" description="Proton acceptor" evidence="12">
    <location>
        <position position="333"/>
    </location>
</feature>
<dbReference type="Gene3D" id="3.30.2010.30">
    <property type="match status" value="1"/>
</dbReference>
<dbReference type="GO" id="GO:0006508">
    <property type="term" value="P:proteolysis"/>
    <property type="evidence" value="ECO:0007669"/>
    <property type="project" value="UniProtKB-KW"/>
</dbReference>
<dbReference type="FunFam" id="3.30.2010.30:FF:000001">
    <property type="entry name" value="Leukotriene A(4) hydrolase"/>
    <property type="match status" value="1"/>
</dbReference>
<evidence type="ECO:0000256" key="3">
    <source>
        <dbReference type="ARBA" id="ARBA00010136"/>
    </source>
</evidence>
<feature type="compositionally biased region" description="Low complexity" evidence="14">
    <location>
        <begin position="28"/>
        <end position="41"/>
    </location>
</feature>
<evidence type="ECO:0000256" key="9">
    <source>
        <dbReference type="ARBA" id="ARBA00022801"/>
    </source>
</evidence>
<dbReference type="Pfam" id="PF17900">
    <property type="entry name" value="Peptidase_M1_N"/>
    <property type="match status" value="1"/>
</dbReference>
<evidence type="ECO:0000313" key="17">
    <source>
        <dbReference type="EMBL" id="ROH91828.1"/>
    </source>
</evidence>
<dbReference type="InterPro" id="IPR042097">
    <property type="entry name" value="Aminopeptidase_N-like_N_sf"/>
</dbReference>
<dbReference type="Gene3D" id="1.25.40.320">
    <property type="entry name" value="Peptidase M1, leukotriene A4 hydrolase/aminopeptidase C-terminal domain"/>
    <property type="match status" value="1"/>
</dbReference>
<dbReference type="InParanoid" id="A0A3N0VHZ0"/>
<dbReference type="InterPro" id="IPR001930">
    <property type="entry name" value="Peptidase_M1"/>
</dbReference>
<dbReference type="InterPro" id="IPR034015">
    <property type="entry name" value="M1_LTA4H"/>
</dbReference>
<feature type="active site" description="Proton donor" evidence="12">
    <location>
        <position position="418"/>
    </location>
</feature>
<evidence type="ECO:0000256" key="2">
    <source>
        <dbReference type="ARBA" id="ARBA00004496"/>
    </source>
</evidence>
<dbReference type="Gene3D" id="1.10.390.10">
    <property type="entry name" value="Neutral Protease Domain 2"/>
    <property type="match status" value="1"/>
</dbReference>
<dbReference type="GO" id="GO:0016285">
    <property type="term" value="F:alanyl aminopeptidase activity"/>
    <property type="evidence" value="ECO:0007669"/>
    <property type="project" value="UniProtKB-EC"/>
</dbReference>
<evidence type="ECO:0000259" key="16">
    <source>
        <dbReference type="SMART" id="SM01263"/>
    </source>
</evidence>
<dbReference type="CDD" id="cd09599">
    <property type="entry name" value="M1_LTA4H"/>
    <property type="match status" value="1"/>
</dbReference>
<accession>A0A3N0VHZ0</accession>
<name>A0A3N0VHZ0_9GAMM</name>
<keyword evidence="6" id="KW-0963">Cytoplasm</keyword>
<dbReference type="PRINTS" id="PR00756">
    <property type="entry name" value="ALADIPTASE"/>
</dbReference>
<dbReference type="InterPro" id="IPR027268">
    <property type="entry name" value="Peptidase_M4/M1_CTD_sf"/>
</dbReference>
<dbReference type="SUPFAM" id="SSF48371">
    <property type="entry name" value="ARM repeat"/>
    <property type="match status" value="1"/>
</dbReference>
<evidence type="ECO:0000256" key="12">
    <source>
        <dbReference type="PIRSR" id="PIRSR634015-1"/>
    </source>
</evidence>
<evidence type="ECO:0000256" key="14">
    <source>
        <dbReference type="SAM" id="MobiDB-lite"/>
    </source>
</evidence>
<evidence type="ECO:0000256" key="10">
    <source>
        <dbReference type="ARBA" id="ARBA00022833"/>
    </source>
</evidence>
<dbReference type="EC" id="3.4.11.2" evidence="4"/>
<feature type="chain" id="PRO_5018107481" description="Aminopeptidase N" evidence="15">
    <location>
        <begin position="22"/>
        <end position="653"/>
    </location>
</feature>
<dbReference type="SUPFAM" id="SSF63737">
    <property type="entry name" value="Leukotriene A4 hydrolase N-terminal domain"/>
    <property type="match status" value="1"/>
</dbReference>
<dbReference type="Pfam" id="PF01433">
    <property type="entry name" value="Peptidase_M1"/>
    <property type="match status" value="1"/>
</dbReference>
<dbReference type="InterPro" id="IPR014782">
    <property type="entry name" value="Peptidase_M1_dom"/>
</dbReference>
<comment type="catalytic activity">
    <reaction evidence="1">
        <text>Release of an N-terminal amino acid, Xaa-|-Yaa- from a peptide, amide or arylamide. Xaa is preferably Ala, but may be most amino acids including Pro (slow action). When a terminal hydrophobic residue is followed by a prolyl residue, the two may be released as an intact Xaa-Pro dipeptide.</text>
        <dbReference type="EC" id="3.4.11.2"/>
    </reaction>
</comment>
<dbReference type="InterPro" id="IPR015211">
    <property type="entry name" value="Peptidase_M1_C"/>
</dbReference>
<dbReference type="Proteomes" id="UP000282106">
    <property type="component" value="Unassembled WGS sequence"/>
</dbReference>
<dbReference type="InterPro" id="IPR049980">
    <property type="entry name" value="LTA4H_cat"/>
</dbReference>
<keyword evidence="8 13" id="KW-0479">Metal-binding</keyword>
<feature type="region of interest" description="Disordered" evidence="14">
    <location>
        <begin position="24"/>
        <end position="45"/>
    </location>
</feature>
<protein>
    <recommendedName>
        <fullName evidence="5">Aminopeptidase N</fullName>
        <ecNumber evidence="4">3.4.11.2</ecNumber>
    </recommendedName>
</protein>
<dbReference type="RefSeq" id="WP_123210872.1">
    <property type="nucleotide sequence ID" value="NZ_RJVO01000002.1"/>
</dbReference>
<dbReference type="InterPro" id="IPR045357">
    <property type="entry name" value="Aminopeptidase_N-like_N"/>
</dbReference>
<dbReference type="PROSITE" id="PS51257">
    <property type="entry name" value="PROKAR_LIPOPROTEIN"/>
    <property type="match status" value="1"/>
</dbReference>
<dbReference type="Pfam" id="PF09127">
    <property type="entry name" value="Leuk-A4-hydro_C"/>
    <property type="match status" value="1"/>
</dbReference>
<comment type="subcellular location">
    <subcellularLocation>
        <location evidence="2">Cytoplasm</location>
    </subcellularLocation>
</comment>
<feature type="signal peptide" evidence="15">
    <location>
        <begin position="1"/>
        <end position="21"/>
    </location>
</feature>
<evidence type="ECO:0000256" key="4">
    <source>
        <dbReference type="ARBA" id="ARBA00012564"/>
    </source>
</evidence>
<keyword evidence="18" id="KW-1185">Reference proteome</keyword>
<evidence type="ECO:0000256" key="1">
    <source>
        <dbReference type="ARBA" id="ARBA00000098"/>
    </source>
</evidence>
<evidence type="ECO:0000256" key="8">
    <source>
        <dbReference type="ARBA" id="ARBA00022723"/>
    </source>
</evidence>
<feature type="binding site" evidence="13">
    <location>
        <position position="332"/>
    </location>
    <ligand>
        <name>Zn(2+)</name>
        <dbReference type="ChEBI" id="CHEBI:29105"/>
        <note>catalytic</note>
    </ligand>
</feature>
<comment type="caution">
    <text evidence="17">The sequence shown here is derived from an EMBL/GenBank/DDBJ whole genome shotgun (WGS) entry which is preliminary data.</text>
</comment>
<organism evidence="17 18">
    <name type="scientific">Stagnimonas aquatica</name>
    <dbReference type="NCBI Taxonomy" id="2689987"/>
    <lineage>
        <taxon>Bacteria</taxon>
        <taxon>Pseudomonadati</taxon>
        <taxon>Pseudomonadota</taxon>
        <taxon>Gammaproteobacteria</taxon>
        <taxon>Nevskiales</taxon>
        <taxon>Nevskiaceae</taxon>
        <taxon>Stagnimonas</taxon>
    </lineage>
</organism>
<evidence type="ECO:0000256" key="6">
    <source>
        <dbReference type="ARBA" id="ARBA00022490"/>
    </source>
</evidence>
<dbReference type="GO" id="GO:0008237">
    <property type="term" value="F:metallopeptidase activity"/>
    <property type="evidence" value="ECO:0007669"/>
    <property type="project" value="UniProtKB-KW"/>
</dbReference>
<dbReference type="PANTHER" id="PTHR45726">
    <property type="entry name" value="LEUKOTRIENE A-4 HYDROLASE"/>
    <property type="match status" value="1"/>
</dbReference>
<comment type="cofactor">
    <cofactor evidence="13">
        <name>Zn(2+)</name>
        <dbReference type="ChEBI" id="CHEBI:29105"/>
    </cofactor>
    <text evidence="13">Binds 1 zinc ion per subunit.</text>
</comment>
<keyword evidence="15" id="KW-0732">Signal</keyword>
<keyword evidence="10 13" id="KW-0862">Zinc</keyword>
<feature type="binding site" evidence="13">
    <location>
        <position position="355"/>
    </location>
    <ligand>
        <name>Zn(2+)</name>
        <dbReference type="ChEBI" id="CHEBI:29105"/>
        <note>catalytic</note>
    </ligand>
</feature>
<dbReference type="PANTHER" id="PTHR45726:SF3">
    <property type="entry name" value="LEUKOTRIENE A-4 HYDROLASE"/>
    <property type="match status" value="1"/>
</dbReference>
<evidence type="ECO:0000256" key="11">
    <source>
        <dbReference type="ARBA" id="ARBA00023049"/>
    </source>
</evidence>
<reference evidence="17 18" key="1">
    <citation type="submission" date="2018-10" db="EMBL/GenBank/DDBJ databases">
        <authorList>
            <person name="Chen W.-M."/>
        </authorList>
    </citation>
    <scope>NUCLEOTIDE SEQUENCE [LARGE SCALE GENOMIC DNA]</scope>
    <source>
        <strain evidence="17 18">THS-13</strain>
    </source>
</reference>
<dbReference type="InterPro" id="IPR016024">
    <property type="entry name" value="ARM-type_fold"/>
</dbReference>
<dbReference type="AlphaFoldDB" id="A0A3N0VHZ0"/>
<evidence type="ECO:0000256" key="7">
    <source>
        <dbReference type="ARBA" id="ARBA00022670"/>
    </source>
</evidence>
<dbReference type="SUPFAM" id="SSF55486">
    <property type="entry name" value="Metalloproteases ('zincins'), catalytic domain"/>
    <property type="match status" value="1"/>
</dbReference>
<dbReference type="SMART" id="SM01263">
    <property type="entry name" value="Leuk-A4-hydro_C"/>
    <property type="match status" value="1"/>
</dbReference>
<dbReference type="GO" id="GO:0005737">
    <property type="term" value="C:cytoplasm"/>
    <property type="evidence" value="ECO:0007669"/>
    <property type="project" value="UniProtKB-SubCell"/>
</dbReference>
<evidence type="ECO:0000313" key="18">
    <source>
        <dbReference type="Proteomes" id="UP000282106"/>
    </source>
</evidence>
<gene>
    <name evidence="17" type="ORF">ED208_05470</name>
</gene>
<feature type="domain" description="Peptidase M1 leukotriene A4 hydrolase/aminopeptidase C-terminal" evidence="16">
    <location>
        <begin position="497"/>
        <end position="636"/>
    </location>
</feature>
<comment type="similarity">
    <text evidence="3">Belongs to the peptidase M1 family.</text>
</comment>
<sequence length="653" mass="72186">MPRAAALLLPLLLLTAMTSTACRRSETPASPAADTQAPAAPKVDPRRDLASYANVEALRLSALKLDLTVDFEQRRLIGSAELKLQRLDAAAKELVLDTRALEIAEVQAAVGEGAWQATSYKLDAADPVLGSALRIALPAGADRVRIAYRTSPEASGLQWLAPVQTAGKKQPFLFSQSQTIHARSWVPLQDTPGVRFTYEARIRTPKNLLAVMGAENEAKALLDGDYSFRMPQPIPSYLLALAVGELGFASTGPRSGIYAEPAMLERAAREFSDTEKMIEVAEKLYGPYRWGRYDLLILPPSFPFGGMENPRLTFASPTVIVGDKSLVSLVAHELAHSWSGNLVTNASWRDFWLNEGFTSYVTNRLMEAVYGRERGDIERVLEAEELKRDLPEVPEAQRALAGPPQEGDPDNFAGAVAYNRGSLFLYNLELAFGRERFDAFLREWFDRNAFTSRTTEDFLAFLDEHLLKAQPERFAPELARDWIYQPALPASTQFPASDAFEKVAQARNDWLDGRISASQLPLSAWSVLHWTYFLDGLPERVSASQLAELDAAARLTSSQNRFLLRSWLPLAIRHGYGAADEAVRQHLLTVGRMYYIRPVYQALLATEAGRARAKAIYAEARPGYHPIAQASIDKLIAEAEAEAQARAQAATKP</sequence>
<dbReference type="InterPro" id="IPR038502">
    <property type="entry name" value="M1_LTA-4_hydro/amino_C_sf"/>
</dbReference>
<dbReference type="EMBL" id="RJVO01000002">
    <property type="protein sequence ID" value="ROH91828.1"/>
    <property type="molecule type" value="Genomic_DNA"/>
</dbReference>
<feature type="binding site" evidence="13">
    <location>
        <position position="336"/>
    </location>
    <ligand>
        <name>Zn(2+)</name>
        <dbReference type="ChEBI" id="CHEBI:29105"/>
        <note>catalytic</note>
    </ligand>
</feature>
<evidence type="ECO:0000256" key="13">
    <source>
        <dbReference type="PIRSR" id="PIRSR634015-3"/>
    </source>
</evidence>
<dbReference type="GO" id="GO:0008270">
    <property type="term" value="F:zinc ion binding"/>
    <property type="evidence" value="ECO:0007669"/>
    <property type="project" value="InterPro"/>
</dbReference>
<dbReference type="Gene3D" id="2.60.40.1730">
    <property type="entry name" value="tricorn interacting facor f3 domain"/>
    <property type="match status" value="1"/>
</dbReference>